<dbReference type="AlphaFoldDB" id="A0A1N6N0Y5"/>
<dbReference type="Proteomes" id="UP000196435">
    <property type="component" value="Unassembled WGS sequence"/>
</dbReference>
<keyword evidence="4" id="KW-1185">Reference proteome</keyword>
<dbReference type="EMBL" id="FTLG01000230">
    <property type="protein sequence ID" value="SIP74758.1"/>
    <property type="molecule type" value="Genomic_DNA"/>
</dbReference>
<sequence>MQYEFEKIKVNGVNPEDMAYAVPVLFSLLAKMITEDDPEKLVRLYGLLDKAIEFNENASCRDQIALVGQITKFSLSEK</sequence>
<proteinExistence type="predicted"/>
<reference evidence="3" key="1">
    <citation type="submission" date="2016-12" db="EMBL/GenBank/DDBJ databases">
        <authorList>
            <person name="Gaudriault S."/>
        </authorList>
    </citation>
    <scope>NUCLEOTIDE SEQUENCE [LARGE SCALE GENOMIC DNA]</scope>
    <source>
        <strain evidence="3">HGB1681 (deposited as PTA-6826 in the American Type Culture Collection)</strain>
    </source>
</reference>
<reference evidence="1 4" key="3">
    <citation type="journal article" date="2017" name="Nat. Microbiol.">
        <title>Natural product diversity associated with the nematode symbionts Photorhabdus and Xenorhabdus.</title>
        <authorList>
            <person name="Tobias N.J."/>
            <person name="Wolff H."/>
            <person name="Djahanschiri B."/>
            <person name="Grundmann F."/>
            <person name="Kronenwerth M."/>
            <person name="Shi Y.M."/>
            <person name="Simonyi S."/>
            <person name="Grun P."/>
            <person name="Shapiro-Ilan D."/>
            <person name="Pidot S.J."/>
            <person name="Stinear T.P."/>
            <person name="Ebersberger I."/>
            <person name="Bode H.B."/>
        </authorList>
    </citation>
    <scope>NUCLEOTIDE SEQUENCE [LARGE SCALE GENOMIC DNA]</scope>
    <source>
        <strain evidence="1 4">DSM 16336</strain>
    </source>
</reference>
<dbReference type="OrthoDB" id="9949513at2"/>
<dbReference type="RefSeq" id="WP_086954088.1">
    <property type="nucleotide sequence ID" value="NZ_CAWNQC010000236.1"/>
</dbReference>
<organism evidence="2 3">
    <name type="scientific">Xenorhabdus innexi</name>
    <dbReference type="NCBI Taxonomy" id="290109"/>
    <lineage>
        <taxon>Bacteria</taxon>
        <taxon>Pseudomonadati</taxon>
        <taxon>Pseudomonadota</taxon>
        <taxon>Gammaproteobacteria</taxon>
        <taxon>Enterobacterales</taxon>
        <taxon>Morganellaceae</taxon>
        <taxon>Xenorhabdus</taxon>
    </lineage>
</organism>
<name>A0A1N6N0Y5_9GAMM</name>
<dbReference type="EMBL" id="NIBU01000039">
    <property type="protein sequence ID" value="PHM31307.1"/>
    <property type="molecule type" value="Genomic_DNA"/>
</dbReference>
<gene>
    <name evidence="1" type="ORF">Xinn_02853</name>
    <name evidence="2" type="ORF">XIS1_840027</name>
</gene>
<accession>A0A1N6N0Y5</accession>
<evidence type="ECO:0000313" key="1">
    <source>
        <dbReference type="EMBL" id="PHM31307.1"/>
    </source>
</evidence>
<evidence type="ECO:0000313" key="2">
    <source>
        <dbReference type="EMBL" id="SIP74758.1"/>
    </source>
</evidence>
<evidence type="ECO:0000313" key="4">
    <source>
        <dbReference type="Proteomes" id="UP000224871"/>
    </source>
</evidence>
<evidence type="ECO:0000313" key="3">
    <source>
        <dbReference type="Proteomes" id="UP000196435"/>
    </source>
</evidence>
<dbReference type="Proteomes" id="UP000224871">
    <property type="component" value="Unassembled WGS sequence"/>
</dbReference>
<protein>
    <submittedName>
        <fullName evidence="2">Uncharacterized protein</fullName>
    </submittedName>
</protein>
<reference evidence="2" key="2">
    <citation type="submission" date="2016-12" db="EMBL/GenBank/DDBJ databases">
        <authorList>
            <person name="Song W.-J."/>
            <person name="Kurnit D.M."/>
        </authorList>
    </citation>
    <scope>NUCLEOTIDE SEQUENCE [LARGE SCALE GENOMIC DNA]</scope>
    <source>
        <strain evidence="2">HGB1681</strain>
    </source>
</reference>